<dbReference type="RefSeq" id="WP_184339821.1">
    <property type="nucleotide sequence ID" value="NZ_JACHIG010000004.1"/>
</dbReference>
<dbReference type="Proteomes" id="UP000590740">
    <property type="component" value="Unassembled WGS sequence"/>
</dbReference>
<dbReference type="EMBL" id="JACHIG010000004">
    <property type="protein sequence ID" value="MBB5032916.1"/>
    <property type="molecule type" value="Genomic_DNA"/>
</dbReference>
<dbReference type="Pfam" id="PF12730">
    <property type="entry name" value="ABC2_membrane_4"/>
    <property type="match status" value="1"/>
</dbReference>
<name>A0A7W8DKJ2_9BACT</name>
<feature type="transmembrane region" description="Helical" evidence="1">
    <location>
        <begin position="60"/>
        <end position="93"/>
    </location>
</feature>
<organism evidence="2 3">
    <name type="scientific">Prosthecobacter vanneervenii</name>
    <dbReference type="NCBI Taxonomy" id="48466"/>
    <lineage>
        <taxon>Bacteria</taxon>
        <taxon>Pseudomonadati</taxon>
        <taxon>Verrucomicrobiota</taxon>
        <taxon>Verrucomicrobiia</taxon>
        <taxon>Verrucomicrobiales</taxon>
        <taxon>Verrucomicrobiaceae</taxon>
        <taxon>Prosthecobacter</taxon>
    </lineage>
</organism>
<evidence type="ECO:0000313" key="2">
    <source>
        <dbReference type="EMBL" id="MBB5032916.1"/>
    </source>
</evidence>
<proteinExistence type="predicted"/>
<evidence type="ECO:0000313" key="3">
    <source>
        <dbReference type="Proteomes" id="UP000590740"/>
    </source>
</evidence>
<sequence>MMLFLQQWFGELLKLFARQRTYIGFGAFVALEILILLLIKKFGMGPIQKAIVGSGQSFEYYFSALTVASTIMGFAIFLLGALFLSLVAGDIVAKEGEDGHMRLLLARPVSRFRLLLLKYLTCTGYAFLLVQFFAWTSFFLGLILRGWGGGYFAIVPEVSVVAFYDWGPGLARYALSSLYLGVSMTVISSIAFFLSCFRIKPAAATIGALTYVLVDFIMRNSGFMENYQHLLVTKHMAAWGRILAENIDWPLVWRGYAVILAVNITLFTLGYAVFESRDLKS</sequence>
<evidence type="ECO:0000256" key="1">
    <source>
        <dbReference type="SAM" id="Phobius"/>
    </source>
</evidence>
<keyword evidence="1" id="KW-0472">Membrane</keyword>
<feature type="transmembrane region" description="Helical" evidence="1">
    <location>
        <begin position="114"/>
        <end position="135"/>
    </location>
</feature>
<feature type="transmembrane region" description="Helical" evidence="1">
    <location>
        <begin position="201"/>
        <end position="218"/>
    </location>
</feature>
<keyword evidence="3" id="KW-1185">Reference proteome</keyword>
<protein>
    <submittedName>
        <fullName evidence="2">ABC-2 type transport system permease protein</fullName>
    </submittedName>
</protein>
<dbReference type="AlphaFoldDB" id="A0A7W8DKJ2"/>
<dbReference type="PANTHER" id="PTHR37305:SF1">
    <property type="entry name" value="MEMBRANE PROTEIN"/>
    <property type="match status" value="1"/>
</dbReference>
<comment type="caution">
    <text evidence="2">The sequence shown here is derived from an EMBL/GenBank/DDBJ whole genome shotgun (WGS) entry which is preliminary data.</text>
</comment>
<feature type="transmembrane region" description="Helical" evidence="1">
    <location>
        <begin position="253"/>
        <end position="274"/>
    </location>
</feature>
<dbReference type="PANTHER" id="PTHR37305">
    <property type="entry name" value="INTEGRAL MEMBRANE PROTEIN-RELATED"/>
    <property type="match status" value="1"/>
</dbReference>
<feature type="transmembrane region" description="Helical" evidence="1">
    <location>
        <begin position="21"/>
        <end position="40"/>
    </location>
</feature>
<keyword evidence="1" id="KW-0812">Transmembrane</keyword>
<accession>A0A7W8DKJ2</accession>
<keyword evidence="1" id="KW-1133">Transmembrane helix</keyword>
<feature type="transmembrane region" description="Helical" evidence="1">
    <location>
        <begin position="173"/>
        <end position="194"/>
    </location>
</feature>
<gene>
    <name evidence="2" type="ORF">HNQ65_002498</name>
</gene>
<reference evidence="2 3" key="1">
    <citation type="submission" date="2020-08" db="EMBL/GenBank/DDBJ databases">
        <title>Genomic Encyclopedia of Type Strains, Phase IV (KMG-IV): sequencing the most valuable type-strain genomes for metagenomic binning, comparative biology and taxonomic classification.</title>
        <authorList>
            <person name="Goeker M."/>
        </authorList>
    </citation>
    <scope>NUCLEOTIDE SEQUENCE [LARGE SCALE GENOMIC DNA]</scope>
    <source>
        <strain evidence="2 3">DSM 12252</strain>
    </source>
</reference>